<dbReference type="Proteomes" id="UP000571084">
    <property type="component" value="Unassembled WGS sequence"/>
</dbReference>
<dbReference type="AlphaFoldDB" id="A0A840RQ59"/>
<keyword evidence="2" id="KW-1185">Reference proteome</keyword>
<reference evidence="1 2" key="1">
    <citation type="submission" date="2020-08" db="EMBL/GenBank/DDBJ databases">
        <title>Genomic Encyclopedia of Type Strains, Phase IV (KMG-IV): sequencing the most valuable type-strain genomes for metagenomic binning, comparative biology and taxonomic classification.</title>
        <authorList>
            <person name="Goeker M."/>
        </authorList>
    </citation>
    <scope>NUCLEOTIDE SEQUENCE [LARGE SCALE GENOMIC DNA]</scope>
    <source>
        <strain evidence="1 2">DSM 23240</strain>
    </source>
</reference>
<name>A0A840RQ59_9BURK</name>
<comment type="caution">
    <text evidence="1">The sequence shown here is derived from an EMBL/GenBank/DDBJ whole genome shotgun (WGS) entry which is preliminary data.</text>
</comment>
<accession>A0A840RQ59</accession>
<proteinExistence type="predicted"/>
<dbReference type="EMBL" id="JACHHQ010000003">
    <property type="protein sequence ID" value="MBB5199885.1"/>
    <property type="molecule type" value="Genomic_DNA"/>
</dbReference>
<evidence type="ECO:0000313" key="1">
    <source>
        <dbReference type="EMBL" id="MBB5199885.1"/>
    </source>
</evidence>
<gene>
    <name evidence="1" type="ORF">HNR39_001717</name>
</gene>
<organism evidence="1 2">
    <name type="scientific">Glaciimonas immobilis</name>
    <dbReference type="NCBI Taxonomy" id="728004"/>
    <lineage>
        <taxon>Bacteria</taxon>
        <taxon>Pseudomonadati</taxon>
        <taxon>Pseudomonadota</taxon>
        <taxon>Betaproteobacteria</taxon>
        <taxon>Burkholderiales</taxon>
        <taxon>Oxalobacteraceae</taxon>
        <taxon>Glaciimonas</taxon>
    </lineage>
</organism>
<protein>
    <submittedName>
        <fullName evidence="1">Uncharacterized protein</fullName>
    </submittedName>
</protein>
<evidence type="ECO:0000313" key="2">
    <source>
        <dbReference type="Proteomes" id="UP000571084"/>
    </source>
</evidence>
<sequence>MQQASAKRYDFARLHTKTAIVKQYDVYISSVKRAIFRDQKNKIKTVFNVAREGRERLWSKRDWSITLLKFPLTVIALSRLLAHNRAQYLCNLPFGDRRYYAPVGPSLLSSKPQGLKVVFL</sequence>